<evidence type="ECO:0000313" key="3">
    <source>
        <dbReference type="EMBL" id="RXK38918.1"/>
    </source>
</evidence>
<evidence type="ECO:0000256" key="1">
    <source>
        <dbReference type="SAM" id="MobiDB-lite"/>
    </source>
</evidence>
<feature type="region of interest" description="Disordered" evidence="1">
    <location>
        <begin position="106"/>
        <end position="179"/>
    </location>
</feature>
<dbReference type="Proteomes" id="UP000289152">
    <property type="component" value="Unassembled WGS sequence"/>
</dbReference>
<reference evidence="3 4" key="1">
    <citation type="submission" date="2016-06" db="EMBL/GenBank/DDBJ databases">
        <title>Evolution of pathogenesis and genome organization in the Tremellales.</title>
        <authorList>
            <person name="Cuomo C."/>
            <person name="Litvintseva A."/>
            <person name="Heitman J."/>
            <person name="Chen Y."/>
            <person name="Sun S."/>
            <person name="Springer D."/>
            <person name="Dromer F."/>
            <person name="Young S."/>
            <person name="Zeng Q."/>
            <person name="Chapman S."/>
            <person name="Gujja S."/>
            <person name="Saif S."/>
            <person name="Birren B."/>
        </authorList>
    </citation>
    <scope>NUCLEOTIDE SEQUENCE [LARGE SCALE GENOMIC DNA]</scope>
    <source>
        <strain evidence="3 4">ATCC 28783</strain>
    </source>
</reference>
<dbReference type="InterPro" id="IPR016024">
    <property type="entry name" value="ARM-type_fold"/>
</dbReference>
<protein>
    <recommendedName>
        <fullName evidence="2">Formin GTPase-binding domain-containing protein</fullName>
    </recommendedName>
</protein>
<feature type="compositionally biased region" description="Polar residues" evidence="1">
    <location>
        <begin position="129"/>
        <end position="138"/>
    </location>
</feature>
<feature type="compositionally biased region" description="Pro residues" evidence="1">
    <location>
        <begin position="1"/>
        <end position="20"/>
    </location>
</feature>
<dbReference type="VEuPathDB" id="FungiDB:TREMEDRAFT_29011"/>
<feature type="region of interest" description="Disordered" evidence="1">
    <location>
        <begin position="1"/>
        <end position="41"/>
    </location>
</feature>
<gene>
    <name evidence="3" type="ORF">M231_03763</name>
</gene>
<dbReference type="Gene3D" id="1.25.10.10">
    <property type="entry name" value="Leucine-rich Repeat Variant"/>
    <property type="match status" value="1"/>
</dbReference>
<sequence>MFTPIPTPRKPSGGRPPPSVRPGMPVSSHIVRKASGQGTFQAQEGTKHGLIPQPTLMTNVQPFILQQRTSPDYLASNNRNHPSNHIHSTQTSHVQGQKMVQRTNINQPTQRMSMPPPRQPRTGKAGDFRTSQLTQVGTKLTPILPSESTGSEDSLKESTKHNILPNDKHPGQTGSMIRNNEGYKKVEKKHEKDDMEAHFDQLLDTLQIPQTVRQKFSTVSPDVKSSLISSSLSGNAIILSSLGLPIPTQPKIKKRMSTPLLRRPKSSSSLNGPSQVGETYQVDGDQFVIVASPLSSPDPNNVLSPNLPKVHALPSLPNERVPKHNAFHHSGAIYREDGSSQGHGGEGRPPNSRQSTGPGSKFITSNSAGSISKSGNTSSIGKAGGNMASVGKKNQGMNMERPDAFISWLQSHKGTDLNMDVGRCKKLRMLLRHETTMWVGQFVNMGGYDLVLARLQDLLDIEWSREEQHDDQMLYEILRCIKAFSTSEIGKTALRSSFPKPFPALSGLMFSEKKPGELATRQIMVELWLFLFELFPLLPPHQLNPSVATIPNPNSRPISLRFETPHKIPGSEVEVDIVEVVRGLLIPEEKDKKDIHEFISQAHRPRVFKAWIQEMSDICRDYFWVMCHGSNTLWALDQVDESLAEKPVAPGGATGGVEFEAMGYVTTHFKLLNALCIAQAAQNKEKATQLHYDLLVSGLDRILVTFRKASTVYYPTLHLELARYVTLLRSASPSGRLPHLIDKLVGPPPETIRKRGEGWLPSVGEKGWDPQV</sequence>
<accession>A0A4Q1BM76</accession>
<dbReference type="InterPro" id="IPR011989">
    <property type="entry name" value="ARM-like"/>
</dbReference>
<dbReference type="OrthoDB" id="2155261at2759"/>
<keyword evidence="4" id="KW-1185">Reference proteome</keyword>
<dbReference type="SMART" id="SM01140">
    <property type="entry name" value="Drf_GBD"/>
    <property type="match status" value="1"/>
</dbReference>
<dbReference type="GO" id="GO:0031267">
    <property type="term" value="F:small GTPase binding"/>
    <property type="evidence" value="ECO:0007669"/>
    <property type="project" value="InterPro"/>
</dbReference>
<dbReference type="SUPFAM" id="SSF48371">
    <property type="entry name" value="ARM repeat"/>
    <property type="match status" value="1"/>
</dbReference>
<dbReference type="GO" id="GO:0003779">
    <property type="term" value="F:actin binding"/>
    <property type="evidence" value="ECO:0007669"/>
    <property type="project" value="InterPro"/>
</dbReference>
<evidence type="ECO:0000313" key="4">
    <source>
        <dbReference type="Proteomes" id="UP000289152"/>
    </source>
</evidence>
<dbReference type="InterPro" id="IPR010473">
    <property type="entry name" value="GTPase-bd"/>
</dbReference>
<organism evidence="3 4">
    <name type="scientific">Tremella mesenterica</name>
    <name type="common">Jelly fungus</name>
    <dbReference type="NCBI Taxonomy" id="5217"/>
    <lineage>
        <taxon>Eukaryota</taxon>
        <taxon>Fungi</taxon>
        <taxon>Dikarya</taxon>
        <taxon>Basidiomycota</taxon>
        <taxon>Agaricomycotina</taxon>
        <taxon>Tremellomycetes</taxon>
        <taxon>Tremellales</taxon>
        <taxon>Tremellaceae</taxon>
        <taxon>Tremella</taxon>
    </lineage>
</organism>
<dbReference type="GO" id="GO:0030036">
    <property type="term" value="P:actin cytoskeleton organization"/>
    <property type="evidence" value="ECO:0007669"/>
    <property type="project" value="InterPro"/>
</dbReference>
<dbReference type="Pfam" id="PF06371">
    <property type="entry name" value="Drf_GBD"/>
    <property type="match status" value="1"/>
</dbReference>
<evidence type="ECO:0000259" key="2">
    <source>
        <dbReference type="SMART" id="SM01140"/>
    </source>
</evidence>
<name>A0A4Q1BM76_TREME</name>
<proteinExistence type="predicted"/>
<comment type="caution">
    <text evidence="3">The sequence shown here is derived from an EMBL/GenBank/DDBJ whole genome shotgun (WGS) entry which is preliminary data.</text>
</comment>
<feature type="region of interest" description="Disordered" evidence="1">
    <location>
        <begin position="334"/>
        <end position="396"/>
    </location>
</feature>
<dbReference type="InParanoid" id="A0A4Q1BM76"/>
<dbReference type="EMBL" id="SDIL01000039">
    <property type="protein sequence ID" value="RXK38918.1"/>
    <property type="molecule type" value="Genomic_DNA"/>
</dbReference>
<feature type="region of interest" description="Disordered" evidence="1">
    <location>
        <begin position="73"/>
        <end position="94"/>
    </location>
</feature>
<feature type="region of interest" description="Disordered" evidence="1">
    <location>
        <begin position="258"/>
        <end position="278"/>
    </location>
</feature>
<dbReference type="AlphaFoldDB" id="A0A4Q1BM76"/>
<feature type="compositionally biased region" description="Polar residues" evidence="1">
    <location>
        <begin position="351"/>
        <end position="380"/>
    </location>
</feature>
<feature type="compositionally biased region" description="Basic and acidic residues" evidence="1">
    <location>
        <begin position="153"/>
        <end position="170"/>
    </location>
</feature>
<feature type="domain" description="Formin GTPase-binding" evidence="2">
    <location>
        <begin position="187"/>
        <end position="533"/>
    </location>
</feature>